<accession>A0A2I0IPT3</accession>
<organism evidence="1 2">
    <name type="scientific">Punica granatum</name>
    <name type="common">Pomegranate</name>
    <dbReference type="NCBI Taxonomy" id="22663"/>
    <lineage>
        <taxon>Eukaryota</taxon>
        <taxon>Viridiplantae</taxon>
        <taxon>Streptophyta</taxon>
        <taxon>Embryophyta</taxon>
        <taxon>Tracheophyta</taxon>
        <taxon>Spermatophyta</taxon>
        <taxon>Magnoliopsida</taxon>
        <taxon>eudicotyledons</taxon>
        <taxon>Gunneridae</taxon>
        <taxon>Pentapetalae</taxon>
        <taxon>rosids</taxon>
        <taxon>malvids</taxon>
        <taxon>Myrtales</taxon>
        <taxon>Lythraceae</taxon>
        <taxon>Punica</taxon>
    </lineage>
</organism>
<evidence type="ECO:0000313" key="2">
    <source>
        <dbReference type="Proteomes" id="UP000233551"/>
    </source>
</evidence>
<keyword evidence="2" id="KW-1185">Reference proteome</keyword>
<dbReference type="AlphaFoldDB" id="A0A2I0IPT3"/>
<comment type="caution">
    <text evidence="1">The sequence shown here is derived from an EMBL/GenBank/DDBJ whole genome shotgun (WGS) entry which is preliminary data.</text>
</comment>
<reference evidence="1 2" key="1">
    <citation type="submission" date="2017-11" db="EMBL/GenBank/DDBJ databases">
        <title>De-novo sequencing of pomegranate (Punica granatum L.) genome.</title>
        <authorList>
            <person name="Akparov Z."/>
            <person name="Amiraslanov A."/>
            <person name="Hajiyeva S."/>
            <person name="Abbasov M."/>
            <person name="Kaur K."/>
            <person name="Hamwieh A."/>
            <person name="Solovyev V."/>
            <person name="Salamov A."/>
            <person name="Braich B."/>
            <person name="Kosarev P."/>
            <person name="Mahmoud A."/>
            <person name="Hajiyev E."/>
            <person name="Babayeva S."/>
            <person name="Izzatullayeva V."/>
            <person name="Mammadov A."/>
            <person name="Mammadov A."/>
            <person name="Sharifova S."/>
            <person name="Ojaghi J."/>
            <person name="Eynullazada K."/>
            <person name="Bayramov B."/>
            <person name="Abdulazimova A."/>
            <person name="Shahmuradov I."/>
        </authorList>
    </citation>
    <scope>NUCLEOTIDE SEQUENCE [LARGE SCALE GENOMIC DNA]</scope>
    <source>
        <strain evidence="2">cv. AG2017</strain>
        <tissue evidence="1">Leaf</tissue>
    </source>
</reference>
<gene>
    <name evidence="1" type="ORF">CRG98_033637</name>
</gene>
<sequence length="96" mass="11007">MTYLRSPRKWANEDEGSYSEQLFSARPRSDVLLPSSKCGPHLPQLGPDRQRLNYAFLPPDPGLRLLQLGPVQMRPNLLGLDYKKSLRLLRWASFPS</sequence>
<dbReference type="EMBL" id="PGOL01002681">
    <property type="protein sequence ID" value="PKI45997.1"/>
    <property type="molecule type" value="Genomic_DNA"/>
</dbReference>
<evidence type="ECO:0000313" key="1">
    <source>
        <dbReference type="EMBL" id="PKI45997.1"/>
    </source>
</evidence>
<dbReference type="Proteomes" id="UP000233551">
    <property type="component" value="Unassembled WGS sequence"/>
</dbReference>
<name>A0A2I0IPT3_PUNGR</name>
<protein>
    <submittedName>
        <fullName evidence="1">Uncharacterized protein</fullName>
    </submittedName>
</protein>
<proteinExistence type="predicted"/>